<name>A0ABU3URR2_9ACTN</name>
<dbReference type="Proteomes" id="UP001257627">
    <property type="component" value="Unassembled WGS sequence"/>
</dbReference>
<comment type="caution">
    <text evidence="1">The sequence shown here is derived from an EMBL/GenBank/DDBJ whole genome shotgun (WGS) entry which is preliminary data.</text>
</comment>
<proteinExistence type="predicted"/>
<protein>
    <submittedName>
        <fullName evidence="1">Uncharacterized protein</fullName>
    </submittedName>
</protein>
<evidence type="ECO:0000313" key="1">
    <source>
        <dbReference type="EMBL" id="MDU8996425.1"/>
    </source>
</evidence>
<sequence length="82" mass="9261">MARVTVVPDELIKLERSAEDEREKLTGFEGEAYDVQWKVWRAAAEDFQAVVTEYAAREGVGMSWHEVEQASKRAVRPPAPEG</sequence>
<accession>A0ABU3URR2</accession>
<evidence type="ECO:0000313" key="2">
    <source>
        <dbReference type="Proteomes" id="UP001257627"/>
    </source>
</evidence>
<dbReference type="EMBL" id="JARAKF010000001">
    <property type="protein sequence ID" value="MDU8996425.1"/>
    <property type="molecule type" value="Genomic_DNA"/>
</dbReference>
<organism evidence="1 2">
    <name type="scientific">Streptomyces mirabilis</name>
    <dbReference type="NCBI Taxonomy" id="68239"/>
    <lineage>
        <taxon>Bacteria</taxon>
        <taxon>Bacillati</taxon>
        <taxon>Actinomycetota</taxon>
        <taxon>Actinomycetes</taxon>
        <taxon>Kitasatosporales</taxon>
        <taxon>Streptomycetaceae</taxon>
        <taxon>Streptomyces</taxon>
    </lineage>
</organism>
<reference evidence="1 2" key="1">
    <citation type="submission" date="2023-02" db="EMBL/GenBank/DDBJ databases">
        <authorList>
            <person name="Maleckis M."/>
        </authorList>
    </citation>
    <scope>NUCLEOTIDE SEQUENCE [LARGE SCALE GENOMIC DNA]</scope>
    <source>
        <strain evidence="1 2">P8-A2</strain>
    </source>
</reference>
<keyword evidence="2" id="KW-1185">Reference proteome</keyword>
<gene>
    <name evidence="1" type="ORF">PU648_29585</name>
</gene>
<dbReference type="RefSeq" id="WP_316734110.1">
    <property type="nucleotide sequence ID" value="NZ_JARAKF010000001.1"/>
</dbReference>